<feature type="region of interest" description="Disordered" evidence="5">
    <location>
        <begin position="34"/>
        <end position="82"/>
    </location>
</feature>
<evidence type="ECO:0000313" key="6">
    <source>
        <dbReference type="EMBL" id="KAJ7781411.1"/>
    </source>
</evidence>
<feature type="compositionally biased region" description="Acidic residues" evidence="5">
    <location>
        <begin position="71"/>
        <end position="82"/>
    </location>
</feature>
<sequence>MSHLSFPSEHGAGDSSSAPTNQFYSSFDANAFQMNPLSSHPPRTPRTSVSSSSHVYGASIYDTKEEPQEPPIDEEDELEEGTEQLKQAELRVRKEDVWREMFLTSNGRDKAFKLIQYSLRVYLLFHTSLATSRLLRRPTRPPWEKELVRRLHSTVDGFSFTRKCLLLFNWLSPLTAIRAQQSVPFSSEQTTAATSKQTMKPFLHTVLYAPPPVLLELVQAAADDVFTFSKLGLLGKRTGERAGRFSDWCWLLATLVGLVENGVERQMIGHLQHEVESRLYAESMAGATAKSKPASSKQDEKEISRLQKQDYWLQVTRAKLTMDLIFVSYDVFRIKRASEPVKTFTGLASGVLSAAKLYDRHKTSLLKAVSLSI</sequence>
<keyword evidence="3" id="KW-0576">Peroxisome</keyword>
<dbReference type="PANTHER" id="PTHR12652:SF19">
    <property type="entry name" value="PEROXISOMAL BIOGENESIS FACTOR 11"/>
    <property type="match status" value="1"/>
</dbReference>
<dbReference type="Pfam" id="PF05648">
    <property type="entry name" value="PEX11"/>
    <property type="match status" value="1"/>
</dbReference>
<evidence type="ECO:0000256" key="3">
    <source>
        <dbReference type="ARBA" id="ARBA00023140"/>
    </source>
</evidence>
<protein>
    <recommendedName>
        <fullName evidence="8">Peroxisomal biogenesis factor 11</fullName>
    </recommendedName>
</protein>
<feature type="compositionally biased region" description="Low complexity" evidence="5">
    <location>
        <begin position="38"/>
        <end position="55"/>
    </location>
</feature>
<evidence type="ECO:0000256" key="2">
    <source>
        <dbReference type="ARBA" id="ARBA00023136"/>
    </source>
</evidence>
<gene>
    <name evidence="6" type="ORF">B0H16DRAFT_1498314</name>
</gene>
<feature type="region of interest" description="Disordered" evidence="5">
    <location>
        <begin position="1"/>
        <end position="22"/>
    </location>
</feature>
<comment type="subcellular location">
    <subcellularLocation>
        <location evidence="4">Peroxisome membrane</location>
    </subcellularLocation>
</comment>
<name>A0AAD7NYU5_9AGAR</name>
<evidence type="ECO:0008006" key="8">
    <source>
        <dbReference type="Google" id="ProtNLM"/>
    </source>
</evidence>
<evidence type="ECO:0000256" key="4">
    <source>
        <dbReference type="ARBA" id="ARBA00046271"/>
    </source>
</evidence>
<dbReference type="PANTHER" id="PTHR12652">
    <property type="entry name" value="PEROXISOMAL BIOGENESIS FACTOR 11"/>
    <property type="match status" value="1"/>
</dbReference>
<evidence type="ECO:0000313" key="7">
    <source>
        <dbReference type="Proteomes" id="UP001215598"/>
    </source>
</evidence>
<keyword evidence="7" id="KW-1185">Reference proteome</keyword>
<dbReference type="EMBL" id="JARKIB010000004">
    <property type="protein sequence ID" value="KAJ7781411.1"/>
    <property type="molecule type" value="Genomic_DNA"/>
</dbReference>
<dbReference type="GO" id="GO:0005778">
    <property type="term" value="C:peroxisomal membrane"/>
    <property type="evidence" value="ECO:0007669"/>
    <property type="project" value="UniProtKB-SubCell"/>
</dbReference>
<dbReference type="Proteomes" id="UP001215598">
    <property type="component" value="Unassembled WGS sequence"/>
</dbReference>
<dbReference type="InterPro" id="IPR008733">
    <property type="entry name" value="PEX11"/>
</dbReference>
<evidence type="ECO:0000256" key="1">
    <source>
        <dbReference type="ARBA" id="ARBA00022593"/>
    </source>
</evidence>
<proteinExistence type="predicted"/>
<evidence type="ECO:0000256" key="5">
    <source>
        <dbReference type="SAM" id="MobiDB-lite"/>
    </source>
</evidence>
<keyword evidence="1" id="KW-0962">Peroxisome biogenesis</keyword>
<reference evidence="6" key="1">
    <citation type="submission" date="2023-03" db="EMBL/GenBank/DDBJ databases">
        <title>Massive genome expansion in bonnet fungi (Mycena s.s.) driven by repeated elements and novel gene families across ecological guilds.</title>
        <authorList>
            <consortium name="Lawrence Berkeley National Laboratory"/>
            <person name="Harder C.B."/>
            <person name="Miyauchi S."/>
            <person name="Viragh M."/>
            <person name="Kuo A."/>
            <person name="Thoen E."/>
            <person name="Andreopoulos B."/>
            <person name="Lu D."/>
            <person name="Skrede I."/>
            <person name="Drula E."/>
            <person name="Henrissat B."/>
            <person name="Morin E."/>
            <person name="Kohler A."/>
            <person name="Barry K."/>
            <person name="LaButti K."/>
            <person name="Morin E."/>
            <person name="Salamov A."/>
            <person name="Lipzen A."/>
            <person name="Mereny Z."/>
            <person name="Hegedus B."/>
            <person name="Baldrian P."/>
            <person name="Stursova M."/>
            <person name="Weitz H."/>
            <person name="Taylor A."/>
            <person name="Grigoriev I.V."/>
            <person name="Nagy L.G."/>
            <person name="Martin F."/>
            <person name="Kauserud H."/>
        </authorList>
    </citation>
    <scope>NUCLEOTIDE SEQUENCE</scope>
    <source>
        <strain evidence="6">CBHHK182m</strain>
    </source>
</reference>
<organism evidence="6 7">
    <name type="scientific">Mycena metata</name>
    <dbReference type="NCBI Taxonomy" id="1033252"/>
    <lineage>
        <taxon>Eukaryota</taxon>
        <taxon>Fungi</taxon>
        <taxon>Dikarya</taxon>
        <taxon>Basidiomycota</taxon>
        <taxon>Agaricomycotina</taxon>
        <taxon>Agaricomycetes</taxon>
        <taxon>Agaricomycetidae</taxon>
        <taxon>Agaricales</taxon>
        <taxon>Marasmiineae</taxon>
        <taxon>Mycenaceae</taxon>
        <taxon>Mycena</taxon>
    </lineage>
</organism>
<comment type="caution">
    <text evidence="6">The sequence shown here is derived from an EMBL/GenBank/DDBJ whole genome shotgun (WGS) entry which is preliminary data.</text>
</comment>
<dbReference type="AlphaFoldDB" id="A0AAD7NYU5"/>
<keyword evidence="2" id="KW-0472">Membrane</keyword>
<accession>A0AAD7NYU5</accession>
<dbReference type="GO" id="GO:0016559">
    <property type="term" value="P:peroxisome fission"/>
    <property type="evidence" value="ECO:0007669"/>
    <property type="project" value="InterPro"/>
</dbReference>